<gene>
    <name evidence="9" type="primary">inx</name>
    <name evidence="11" type="ORF">SSLN_LOCUS10734</name>
</gene>
<evidence type="ECO:0000256" key="8">
    <source>
        <dbReference type="ARBA" id="ARBA00023303"/>
    </source>
</evidence>
<feature type="compositionally biased region" description="Basic and acidic residues" evidence="10">
    <location>
        <begin position="306"/>
        <end position="319"/>
    </location>
</feature>
<evidence type="ECO:0000256" key="4">
    <source>
        <dbReference type="ARBA" id="ARBA00022692"/>
    </source>
</evidence>
<comment type="caution">
    <text evidence="9">Lacks conserved residue(s) required for the propagation of feature annotation.</text>
</comment>
<comment type="similarity">
    <text evidence="9">Belongs to the pannexin family.</text>
</comment>
<sequence>MQCVLPLNMFLEKIFIFLWFWHIVVILVTFTSLVNWIRRLFIGRARHKFIRRYLKVMGILPPKLDARDRMRTHQFVDEYLTADAFFILLLIGANSGDLLAGDLTSELWFGFLTRSQGKQTPQTGHHACASCRQAYCSHASPCGPTSITYPYYPHSLHRHQQLLQRSCLCQRHDERAHYCEAGQSRPVATAPFLPINAPYSSRSYKSEARLFGEKYFPSRSPPRRLSSLLQQLQPQSLAHPSLQEHLPACYCCSGNFEEQGLKAEGEGRAALVQIAESMEKGSKESLIIQCTEDNHSDPNNGSNSIPRDDHRHSASEDIV</sequence>
<dbReference type="OrthoDB" id="5867527at2759"/>
<keyword evidence="6 9" id="KW-0406">Ion transport</keyword>
<evidence type="ECO:0000256" key="6">
    <source>
        <dbReference type="ARBA" id="ARBA00023065"/>
    </source>
</evidence>
<evidence type="ECO:0000313" key="13">
    <source>
        <dbReference type="WBParaSite" id="SSLN_0001115201-mRNA-1"/>
    </source>
</evidence>
<protein>
    <recommendedName>
        <fullName evidence="9">Innexin</fullName>
    </recommendedName>
</protein>
<comment type="function">
    <text evidence="9">Structural component of the gap junctions.</text>
</comment>
<evidence type="ECO:0000256" key="2">
    <source>
        <dbReference type="ARBA" id="ARBA00022448"/>
    </source>
</evidence>
<dbReference type="GO" id="GO:0034220">
    <property type="term" value="P:monoatomic ion transmembrane transport"/>
    <property type="evidence" value="ECO:0007669"/>
    <property type="project" value="UniProtKB-KW"/>
</dbReference>
<dbReference type="GO" id="GO:0005921">
    <property type="term" value="C:gap junction"/>
    <property type="evidence" value="ECO:0007669"/>
    <property type="project" value="UniProtKB-UniRule"/>
</dbReference>
<feature type="transmembrane region" description="Helical" evidence="9">
    <location>
        <begin position="14"/>
        <end position="37"/>
    </location>
</feature>
<evidence type="ECO:0000256" key="7">
    <source>
        <dbReference type="ARBA" id="ARBA00023136"/>
    </source>
</evidence>
<dbReference type="GO" id="GO:0005886">
    <property type="term" value="C:plasma membrane"/>
    <property type="evidence" value="ECO:0007669"/>
    <property type="project" value="UniProtKB-SubCell"/>
</dbReference>
<evidence type="ECO:0000256" key="9">
    <source>
        <dbReference type="RuleBase" id="RU010713"/>
    </source>
</evidence>
<keyword evidence="7 9" id="KW-0472">Membrane</keyword>
<reference evidence="11 12" key="2">
    <citation type="submission" date="2018-11" db="EMBL/GenBank/DDBJ databases">
        <authorList>
            <consortium name="Pathogen Informatics"/>
        </authorList>
    </citation>
    <scope>NUCLEOTIDE SEQUENCE [LARGE SCALE GENOMIC DNA]</scope>
    <source>
        <strain evidence="11 12">NST_G2</strain>
    </source>
</reference>
<dbReference type="PANTHER" id="PTHR11893">
    <property type="entry name" value="INNEXIN"/>
    <property type="match status" value="1"/>
</dbReference>
<evidence type="ECO:0000256" key="10">
    <source>
        <dbReference type="SAM" id="MobiDB-lite"/>
    </source>
</evidence>
<keyword evidence="5 9" id="KW-1133">Transmembrane helix</keyword>
<dbReference type="PROSITE" id="PS51013">
    <property type="entry name" value="PANNEXIN"/>
    <property type="match status" value="1"/>
</dbReference>
<proteinExistence type="inferred from homology"/>
<dbReference type="EMBL" id="UYSU01036059">
    <property type="protein sequence ID" value="VDL97119.1"/>
    <property type="molecule type" value="Genomic_DNA"/>
</dbReference>
<dbReference type="PANTHER" id="PTHR11893:SF36">
    <property type="entry name" value="INNEXIN-5"/>
    <property type="match status" value="1"/>
</dbReference>
<keyword evidence="2 9" id="KW-0813">Transport</keyword>
<accession>A0A183T2N6</accession>
<keyword evidence="12" id="KW-1185">Reference proteome</keyword>
<dbReference type="Pfam" id="PF00876">
    <property type="entry name" value="Innexin"/>
    <property type="match status" value="1"/>
</dbReference>
<organism evidence="13">
    <name type="scientific">Schistocephalus solidus</name>
    <name type="common">Tapeworm</name>
    <dbReference type="NCBI Taxonomy" id="70667"/>
    <lineage>
        <taxon>Eukaryota</taxon>
        <taxon>Metazoa</taxon>
        <taxon>Spiralia</taxon>
        <taxon>Lophotrochozoa</taxon>
        <taxon>Platyhelminthes</taxon>
        <taxon>Cestoda</taxon>
        <taxon>Eucestoda</taxon>
        <taxon>Diphyllobothriidea</taxon>
        <taxon>Diphyllobothriidae</taxon>
        <taxon>Schistocephalus</taxon>
    </lineage>
</organism>
<evidence type="ECO:0000313" key="12">
    <source>
        <dbReference type="Proteomes" id="UP000275846"/>
    </source>
</evidence>
<keyword evidence="3" id="KW-1003">Cell membrane</keyword>
<keyword evidence="4 9" id="KW-0812">Transmembrane</keyword>
<dbReference type="STRING" id="70667.A0A183T2N6"/>
<evidence type="ECO:0000256" key="5">
    <source>
        <dbReference type="ARBA" id="ARBA00022989"/>
    </source>
</evidence>
<name>A0A183T2N6_SCHSO</name>
<evidence type="ECO:0000256" key="3">
    <source>
        <dbReference type="ARBA" id="ARBA00022475"/>
    </source>
</evidence>
<keyword evidence="8 9" id="KW-0407">Ion channel</keyword>
<reference evidence="13" key="1">
    <citation type="submission" date="2016-06" db="UniProtKB">
        <authorList>
            <consortium name="WormBaseParasite"/>
        </authorList>
    </citation>
    <scope>IDENTIFICATION</scope>
</reference>
<evidence type="ECO:0000313" key="11">
    <source>
        <dbReference type="EMBL" id="VDL97119.1"/>
    </source>
</evidence>
<dbReference type="AlphaFoldDB" id="A0A183T2N6"/>
<dbReference type="InterPro" id="IPR000990">
    <property type="entry name" value="Innexin"/>
</dbReference>
<evidence type="ECO:0000256" key="1">
    <source>
        <dbReference type="ARBA" id="ARBA00004651"/>
    </source>
</evidence>
<comment type="subcellular location">
    <subcellularLocation>
        <location evidence="1 9">Cell membrane</location>
        <topology evidence="1 9">Multi-pass membrane protein</topology>
    </subcellularLocation>
</comment>
<feature type="region of interest" description="Disordered" evidence="10">
    <location>
        <begin position="292"/>
        <end position="319"/>
    </location>
</feature>
<dbReference type="Proteomes" id="UP000275846">
    <property type="component" value="Unassembled WGS sequence"/>
</dbReference>
<dbReference type="WBParaSite" id="SSLN_0001115201-mRNA-1">
    <property type="protein sequence ID" value="SSLN_0001115201-mRNA-1"/>
    <property type="gene ID" value="SSLN_0001115201"/>
</dbReference>